<dbReference type="InterPro" id="IPR002293">
    <property type="entry name" value="AA/rel_permease1"/>
</dbReference>
<evidence type="ECO:0000256" key="6">
    <source>
        <dbReference type="SAM" id="Phobius"/>
    </source>
</evidence>
<dbReference type="GeneID" id="83183364"/>
<keyword evidence="4 6" id="KW-1133">Transmembrane helix</keyword>
<reference evidence="7" key="1">
    <citation type="submission" date="2022-12" db="EMBL/GenBank/DDBJ databases">
        <authorList>
            <person name="Petersen C."/>
        </authorList>
    </citation>
    <scope>NUCLEOTIDE SEQUENCE</scope>
    <source>
        <strain evidence="7">IBT 15544</strain>
    </source>
</reference>
<comment type="caution">
    <text evidence="7">The sequence shown here is derived from an EMBL/GenBank/DDBJ whole genome shotgun (WGS) entry which is preliminary data.</text>
</comment>
<comment type="subcellular location">
    <subcellularLocation>
        <location evidence="1">Membrane</location>
        <topology evidence="1">Multi-pass membrane protein</topology>
    </subcellularLocation>
</comment>
<keyword evidence="5 6" id="KW-0472">Membrane</keyword>
<feature type="transmembrane region" description="Helical" evidence="6">
    <location>
        <begin position="272"/>
        <end position="294"/>
    </location>
</feature>
<dbReference type="EMBL" id="JAPQKR010000015">
    <property type="protein sequence ID" value="KAJ5195563.1"/>
    <property type="molecule type" value="Genomic_DNA"/>
</dbReference>
<dbReference type="GO" id="GO:0016020">
    <property type="term" value="C:membrane"/>
    <property type="evidence" value="ECO:0007669"/>
    <property type="project" value="UniProtKB-SubCell"/>
</dbReference>
<reference evidence="7" key="2">
    <citation type="journal article" date="2023" name="IMA Fungus">
        <title>Comparative genomic study of the Penicillium genus elucidates a diverse pangenome and 15 lateral gene transfer events.</title>
        <authorList>
            <person name="Petersen C."/>
            <person name="Sorensen T."/>
            <person name="Nielsen M.R."/>
            <person name="Sondergaard T.E."/>
            <person name="Sorensen J.L."/>
            <person name="Fitzpatrick D.A."/>
            <person name="Frisvad J.C."/>
            <person name="Nielsen K.L."/>
        </authorList>
    </citation>
    <scope>NUCLEOTIDE SEQUENCE</scope>
    <source>
        <strain evidence="7">IBT 15544</strain>
    </source>
</reference>
<accession>A0A9W9MB73</accession>
<feature type="transmembrane region" description="Helical" evidence="6">
    <location>
        <begin position="476"/>
        <end position="497"/>
    </location>
</feature>
<feature type="transmembrane region" description="Helical" evidence="6">
    <location>
        <begin position="45"/>
        <end position="67"/>
    </location>
</feature>
<dbReference type="RefSeq" id="XP_058306051.1">
    <property type="nucleotide sequence ID" value="XM_058456063.1"/>
</dbReference>
<name>A0A9W9MB73_9EURO</name>
<evidence type="ECO:0000256" key="5">
    <source>
        <dbReference type="ARBA" id="ARBA00023136"/>
    </source>
</evidence>
<dbReference type="GO" id="GO:0022857">
    <property type="term" value="F:transmembrane transporter activity"/>
    <property type="evidence" value="ECO:0007669"/>
    <property type="project" value="InterPro"/>
</dbReference>
<dbReference type="Pfam" id="PF13520">
    <property type="entry name" value="AA_permease_2"/>
    <property type="match status" value="1"/>
</dbReference>
<dbReference type="OrthoDB" id="3900342at2759"/>
<sequence>MEKSKSSVGSLDAVENAQLGTYQDEQLYRLGYTPQLRRTRKLSTMLFTSLSIASIPYGIGSSLMNAVYGGGQLSLFVGLLVVLALDSCVAVSLSELASRYPTSSGVYHWSFNLLKSTGNRRLVSFVTVWIWLIGNWTISLSVNFGIASLVAATVSIFYPDWTATSWQLLLIFYAICLITFMICFFGDHLLPLIDTLSAAFSVITCIVFAVTMAVLSRDGRHDAHTGFAGYDPSYSGWEQHFTFFIGLLPPAYAFSALGMVTSMAEECTDPEIQIPTAISLVPVIAGAAALVFTLPICFTLPPLADIITAPYGQALPYVIHVVTGSPAASIVLMILVLLVAMFCSISITTTAGRCTWAFSRDDAIPMSHLWSSTVRDSPLSALCLVTVIEMLLGLIYLGSSSAFTAFVSVGVIALAVAYAIPIAISLFVDGRKEVAKSRWKLSNAIRGAANVLGILWIFFQMLLFSMPVTLPVTSASMTYASVVFLGWVGLSMGWYLLHGRKCKNFLIIRAFSVN</sequence>
<evidence type="ECO:0000313" key="7">
    <source>
        <dbReference type="EMBL" id="KAJ5195563.1"/>
    </source>
</evidence>
<proteinExistence type="predicted"/>
<gene>
    <name evidence="7" type="ORF">N7498_009001</name>
</gene>
<dbReference type="AlphaFoldDB" id="A0A9W9MB73"/>
<feature type="transmembrane region" description="Helical" evidence="6">
    <location>
        <begin position="241"/>
        <end position="260"/>
    </location>
</feature>
<dbReference type="PANTHER" id="PTHR45649">
    <property type="entry name" value="AMINO-ACID PERMEASE BAT1"/>
    <property type="match status" value="1"/>
</dbReference>
<dbReference type="Gene3D" id="1.20.1740.10">
    <property type="entry name" value="Amino acid/polyamine transporter I"/>
    <property type="match status" value="1"/>
</dbReference>
<feature type="transmembrane region" description="Helical" evidence="6">
    <location>
        <begin position="73"/>
        <end position="93"/>
    </location>
</feature>
<dbReference type="PIRSF" id="PIRSF006060">
    <property type="entry name" value="AA_transporter"/>
    <property type="match status" value="1"/>
</dbReference>
<feature type="transmembrane region" description="Helical" evidence="6">
    <location>
        <begin position="122"/>
        <end position="146"/>
    </location>
</feature>
<feature type="transmembrane region" description="Helical" evidence="6">
    <location>
        <begin position="379"/>
        <end position="397"/>
    </location>
</feature>
<feature type="transmembrane region" description="Helical" evidence="6">
    <location>
        <begin position="403"/>
        <end position="428"/>
    </location>
</feature>
<evidence type="ECO:0000256" key="1">
    <source>
        <dbReference type="ARBA" id="ARBA00004141"/>
    </source>
</evidence>
<feature type="transmembrane region" description="Helical" evidence="6">
    <location>
        <begin position="314"/>
        <end position="343"/>
    </location>
</feature>
<keyword evidence="3 6" id="KW-0812">Transmembrane</keyword>
<protein>
    <recommendedName>
        <fullName evidence="9">Amino acid permease/ SLC12A domain-containing protein</fullName>
    </recommendedName>
</protein>
<evidence type="ECO:0000256" key="4">
    <source>
        <dbReference type="ARBA" id="ARBA00022989"/>
    </source>
</evidence>
<keyword evidence="8" id="KW-1185">Reference proteome</keyword>
<feature type="transmembrane region" description="Helical" evidence="6">
    <location>
        <begin position="166"/>
        <end position="185"/>
    </location>
</feature>
<dbReference type="PANTHER" id="PTHR45649:SF28">
    <property type="entry name" value="TRANSPORTER, PUTATIVE (EUROFUNG)-RELATED"/>
    <property type="match status" value="1"/>
</dbReference>
<dbReference type="Proteomes" id="UP001150904">
    <property type="component" value="Unassembled WGS sequence"/>
</dbReference>
<feature type="transmembrane region" description="Helical" evidence="6">
    <location>
        <begin position="192"/>
        <end position="215"/>
    </location>
</feature>
<feature type="transmembrane region" description="Helical" evidence="6">
    <location>
        <begin position="449"/>
        <end position="470"/>
    </location>
</feature>
<keyword evidence="2" id="KW-0813">Transport</keyword>
<evidence type="ECO:0000256" key="3">
    <source>
        <dbReference type="ARBA" id="ARBA00022692"/>
    </source>
</evidence>
<organism evidence="7 8">
    <name type="scientific">Penicillium cinerascens</name>
    <dbReference type="NCBI Taxonomy" id="70096"/>
    <lineage>
        <taxon>Eukaryota</taxon>
        <taxon>Fungi</taxon>
        <taxon>Dikarya</taxon>
        <taxon>Ascomycota</taxon>
        <taxon>Pezizomycotina</taxon>
        <taxon>Eurotiomycetes</taxon>
        <taxon>Eurotiomycetidae</taxon>
        <taxon>Eurotiales</taxon>
        <taxon>Aspergillaceae</taxon>
        <taxon>Penicillium</taxon>
    </lineage>
</organism>
<evidence type="ECO:0000256" key="2">
    <source>
        <dbReference type="ARBA" id="ARBA00022448"/>
    </source>
</evidence>
<evidence type="ECO:0008006" key="9">
    <source>
        <dbReference type="Google" id="ProtNLM"/>
    </source>
</evidence>
<evidence type="ECO:0000313" key="8">
    <source>
        <dbReference type="Proteomes" id="UP001150904"/>
    </source>
</evidence>